<evidence type="ECO:0000256" key="10">
    <source>
        <dbReference type="SAM" id="Phobius"/>
    </source>
</evidence>
<dbReference type="RefSeq" id="WP_068867469.1">
    <property type="nucleotide sequence ID" value="NZ_VDCI01000009.1"/>
</dbReference>
<proteinExistence type="predicted"/>
<keyword evidence="5" id="KW-0547">Nucleotide-binding</keyword>
<dbReference type="GO" id="GO:0008233">
    <property type="term" value="F:peptidase activity"/>
    <property type="evidence" value="ECO:0007669"/>
    <property type="project" value="InterPro"/>
</dbReference>
<dbReference type="InterPro" id="IPR036640">
    <property type="entry name" value="ABC1_TM_sf"/>
</dbReference>
<reference evidence="14 15" key="1">
    <citation type="submission" date="2019-05" db="EMBL/GenBank/DDBJ databases">
        <title>Draft Whole-Genome sequence of the green sulfur bacterium Prosthecochloris vibrioformis DSM 260.</title>
        <authorList>
            <person name="Meyer T.E."/>
            <person name="Kyndt J.A."/>
        </authorList>
    </citation>
    <scope>NUCLEOTIDE SEQUENCE [LARGE SCALE GENOMIC DNA]</scope>
    <source>
        <strain evidence="14 15">DSM 260</strain>
    </source>
</reference>
<feature type="transmembrane region" description="Helical" evidence="10">
    <location>
        <begin position="206"/>
        <end position="223"/>
    </location>
</feature>
<evidence type="ECO:0000256" key="2">
    <source>
        <dbReference type="ARBA" id="ARBA00022448"/>
    </source>
</evidence>
<evidence type="ECO:0000256" key="6">
    <source>
        <dbReference type="ARBA" id="ARBA00022801"/>
    </source>
</evidence>
<evidence type="ECO:0000256" key="4">
    <source>
        <dbReference type="ARBA" id="ARBA00022692"/>
    </source>
</evidence>
<dbReference type="Pfam" id="PF00664">
    <property type="entry name" value="ABC_membrane"/>
    <property type="match status" value="1"/>
</dbReference>
<evidence type="ECO:0000259" key="11">
    <source>
        <dbReference type="PROSITE" id="PS50893"/>
    </source>
</evidence>
<dbReference type="PROSITE" id="PS50929">
    <property type="entry name" value="ABC_TM1F"/>
    <property type="match status" value="1"/>
</dbReference>
<dbReference type="Gene3D" id="1.20.1560.10">
    <property type="entry name" value="ABC transporter type 1, transmembrane domain"/>
    <property type="match status" value="1"/>
</dbReference>
<evidence type="ECO:0000259" key="13">
    <source>
        <dbReference type="PROSITE" id="PS50990"/>
    </source>
</evidence>
<feature type="domain" description="ABC transmembrane type-1" evidence="12">
    <location>
        <begin position="172"/>
        <end position="450"/>
    </location>
</feature>
<keyword evidence="8 10" id="KW-1133">Transmembrane helix</keyword>
<evidence type="ECO:0000256" key="1">
    <source>
        <dbReference type="ARBA" id="ARBA00004651"/>
    </source>
</evidence>
<feature type="transmembrane region" description="Helical" evidence="10">
    <location>
        <begin position="404"/>
        <end position="430"/>
    </location>
</feature>
<dbReference type="Gene3D" id="3.40.50.300">
    <property type="entry name" value="P-loop containing nucleotide triphosphate hydrolases"/>
    <property type="match status" value="1"/>
</dbReference>
<evidence type="ECO:0000256" key="7">
    <source>
        <dbReference type="ARBA" id="ARBA00022840"/>
    </source>
</evidence>
<dbReference type="InterPro" id="IPR027417">
    <property type="entry name" value="P-loop_NTPase"/>
</dbReference>
<keyword evidence="15" id="KW-1185">Reference proteome</keyword>
<dbReference type="GO" id="GO:0015421">
    <property type="term" value="F:ABC-type oligopeptide transporter activity"/>
    <property type="evidence" value="ECO:0007669"/>
    <property type="project" value="TreeGrafter"/>
</dbReference>
<dbReference type="InterPro" id="IPR003593">
    <property type="entry name" value="AAA+_ATPase"/>
</dbReference>
<dbReference type="InterPro" id="IPR005074">
    <property type="entry name" value="Peptidase_C39"/>
</dbReference>
<dbReference type="Gene3D" id="3.90.70.10">
    <property type="entry name" value="Cysteine proteinases"/>
    <property type="match status" value="1"/>
</dbReference>
<sequence length="720" mass="79713">MISDPQQHLREETPVEQDALLECLLTIGKVHGHTLQRESLTAGLPLQKGKITPGLFTRAAKRAGFTARIVRRGIEGFNSALLPVVLLLDREDACLLHGIDRETGMASVTYSELSGARVDVPLQEIQDRYQGVGMYVRPDFRYDIRTPEVRKLKRRHWFWSVIEENKPLYRDILIAAVMINLMALAMPLFIRNVYDRVLPNLALDTLWVTASAVVLVLCADVVLRLMRVYFIDRAAGRADVKLSASIMEQVQGLRMENRPVSVGSFASNLQAFEFIRTFITSSTVAALVDLPFALLFIFIIALIAWPLAIPVLIGAGVIFLYAVTIQGKLHDLTEKTYRVGAQRNATLIEGLTGMETIKILGAEGRFQAKWEQLVAYLSRIGEQLRFLSATVTTGAYWVQNAVSIAIIIIGVYLAANGSLSMGGLIAVYILSSRAMAPVSQSAALLTQYHQAETSMTSLNEIMDRPVERPADASFVTREHFRGDIVFRDVSFVYPNQENEALSGLSLHIRPGEHVAILGKVGSGKTTLERLILGLYQPTSGSILIDGVDSRQLDPAELRRNLGHVPQDVMLFFGSLRENITMSYATASDREILRASKIGTIDQFVDKHPHGFQMQVGERGENLSGGQRQGVAIARAVVADPPILLLDEPTSSMDTTTEALFKSRLKQFSQYKTMLIVTHRTSLLELVDRIIILDSGRVVADGPKEKVLEALKQGKVRRGEA</sequence>
<dbReference type="AlphaFoldDB" id="A0A5C4RXL7"/>
<accession>A0A5C4RXL7</accession>
<evidence type="ECO:0000313" key="15">
    <source>
        <dbReference type="Proteomes" id="UP000309544"/>
    </source>
</evidence>
<keyword evidence="7" id="KW-0067">ATP-binding</keyword>
<dbReference type="PANTHER" id="PTHR43394">
    <property type="entry name" value="ATP-DEPENDENT PERMEASE MDL1, MITOCHONDRIAL"/>
    <property type="match status" value="1"/>
</dbReference>
<name>A0A5C4RXL7_PROVB</name>
<dbReference type="CDD" id="cd03245">
    <property type="entry name" value="ABCC_bacteriocin_exporters"/>
    <property type="match status" value="1"/>
</dbReference>
<dbReference type="SUPFAM" id="SSF52540">
    <property type="entry name" value="P-loop containing nucleoside triphosphate hydrolases"/>
    <property type="match status" value="1"/>
</dbReference>
<feature type="transmembrane region" description="Helical" evidence="10">
    <location>
        <begin position="292"/>
        <end position="323"/>
    </location>
</feature>
<evidence type="ECO:0000313" key="14">
    <source>
        <dbReference type="EMBL" id="TNJ36033.1"/>
    </source>
</evidence>
<keyword evidence="2" id="KW-0813">Transport</keyword>
<evidence type="ECO:0000256" key="8">
    <source>
        <dbReference type="ARBA" id="ARBA00022989"/>
    </source>
</evidence>
<dbReference type="GO" id="GO:0005524">
    <property type="term" value="F:ATP binding"/>
    <property type="evidence" value="ECO:0007669"/>
    <property type="project" value="UniProtKB-KW"/>
</dbReference>
<dbReference type="InterPro" id="IPR017750">
    <property type="entry name" value="ATPase_T1SS"/>
</dbReference>
<keyword evidence="6" id="KW-0378">Hydrolase</keyword>
<comment type="subcellular location">
    <subcellularLocation>
        <location evidence="1">Cell membrane</location>
        <topology evidence="1">Multi-pass membrane protein</topology>
    </subcellularLocation>
</comment>
<dbReference type="InterPro" id="IPR003439">
    <property type="entry name" value="ABC_transporter-like_ATP-bd"/>
</dbReference>
<keyword evidence="4 10" id="KW-0812">Transmembrane</keyword>
<dbReference type="PROSITE" id="PS50990">
    <property type="entry name" value="PEPTIDASE_C39"/>
    <property type="match status" value="1"/>
</dbReference>
<dbReference type="FunFam" id="3.40.50.300:FF:000299">
    <property type="entry name" value="ABC transporter ATP-binding protein/permease"/>
    <property type="match status" value="1"/>
</dbReference>
<dbReference type="GO" id="GO:0006508">
    <property type="term" value="P:proteolysis"/>
    <property type="evidence" value="ECO:0007669"/>
    <property type="project" value="InterPro"/>
</dbReference>
<dbReference type="EMBL" id="VDCI01000009">
    <property type="protein sequence ID" value="TNJ36033.1"/>
    <property type="molecule type" value="Genomic_DNA"/>
</dbReference>
<dbReference type="CDD" id="cd18587">
    <property type="entry name" value="ABC_6TM_LapB_like"/>
    <property type="match status" value="1"/>
</dbReference>
<feature type="transmembrane region" description="Helical" evidence="10">
    <location>
        <begin position="172"/>
        <end position="194"/>
    </location>
</feature>
<feature type="domain" description="Peptidase C39" evidence="13">
    <location>
        <begin position="10"/>
        <end position="136"/>
    </location>
</feature>
<evidence type="ECO:0000256" key="3">
    <source>
        <dbReference type="ARBA" id="ARBA00022475"/>
    </source>
</evidence>
<organism evidence="14 15">
    <name type="scientific">Prosthecochloris vibrioformis</name>
    <name type="common">Chlorobium vibrioforme</name>
    <dbReference type="NCBI Taxonomy" id="1098"/>
    <lineage>
        <taxon>Bacteria</taxon>
        <taxon>Pseudomonadati</taxon>
        <taxon>Chlorobiota</taxon>
        <taxon>Chlorobiia</taxon>
        <taxon>Chlorobiales</taxon>
        <taxon>Chlorobiaceae</taxon>
        <taxon>Prosthecochloris</taxon>
    </lineage>
</organism>
<keyword evidence="9 10" id="KW-0472">Membrane</keyword>
<dbReference type="PANTHER" id="PTHR43394:SF1">
    <property type="entry name" value="ATP-BINDING CASSETTE SUB-FAMILY B MEMBER 10, MITOCHONDRIAL"/>
    <property type="match status" value="1"/>
</dbReference>
<dbReference type="SUPFAM" id="SSF90123">
    <property type="entry name" value="ABC transporter transmembrane region"/>
    <property type="match status" value="1"/>
</dbReference>
<dbReference type="InterPro" id="IPR011527">
    <property type="entry name" value="ABC1_TM_dom"/>
</dbReference>
<dbReference type="GO" id="GO:0005886">
    <property type="term" value="C:plasma membrane"/>
    <property type="evidence" value="ECO:0007669"/>
    <property type="project" value="UniProtKB-SubCell"/>
</dbReference>
<evidence type="ECO:0000256" key="5">
    <source>
        <dbReference type="ARBA" id="ARBA00022741"/>
    </source>
</evidence>
<dbReference type="SMART" id="SM00382">
    <property type="entry name" value="AAA"/>
    <property type="match status" value="1"/>
</dbReference>
<evidence type="ECO:0000259" key="12">
    <source>
        <dbReference type="PROSITE" id="PS50929"/>
    </source>
</evidence>
<dbReference type="Proteomes" id="UP000309544">
    <property type="component" value="Unassembled WGS sequence"/>
</dbReference>
<evidence type="ECO:0000256" key="9">
    <source>
        <dbReference type="ARBA" id="ARBA00023136"/>
    </source>
</evidence>
<dbReference type="PROSITE" id="PS50893">
    <property type="entry name" value="ABC_TRANSPORTER_2"/>
    <property type="match status" value="1"/>
</dbReference>
<protein>
    <submittedName>
        <fullName evidence="14">Type I secretion system permease/ATPase</fullName>
    </submittedName>
</protein>
<dbReference type="InterPro" id="IPR039421">
    <property type="entry name" value="Type_1_exporter"/>
</dbReference>
<dbReference type="NCBIfam" id="TIGR03375">
    <property type="entry name" value="type_I_sec_LssB"/>
    <property type="match status" value="1"/>
</dbReference>
<keyword evidence="3" id="KW-1003">Cell membrane</keyword>
<gene>
    <name evidence="14" type="ORF">FGF68_09315</name>
</gene>
<dbReference type="GO" id="GO:0016887">
    <property type="term" value="F:ATP hydrolysis activity"/>
    <property type="evidence" value="ECO:0007669"/>
    <property type="project" value="InterPro"/>
</dbReference>
<dbReference type="Pfam" id="PF00005">
    <property type="entry name" value="ABC_tran"/>
    <property type="match status" value="1"/>
</dbReference>
<feature type="domain" description="ABC transporter" evidence="11">
    <location>
        <begin position="484"/>
        <end position="719"/>
    </location>
</feature>
<comment type="caution">
    <text evidence="14">The sequence shown here is derived from an EMBL/GenBank/DDBJ whole genome shotgun (WGS) entry which is preliminary data.</text>
</comment>